<proteinExistence type="predicted"/>
<evidence type="ECO:0000313" key="1">
    <source>
        <dbReference type="EMBL" id="KAJ7994056.1"/>
    </source>
</evidence>
<keyword evidence="2" id="KW-1185">Reference proteome</keyword>
<gene>
    <name evidence="1" type="ORF">DPEC_G00261980</name>
</gene>
<accession>A0ACC2FRV4</accession>
<organism evidence="1 2">
    <name type="scientific">Dallia pectoralis</name>
    <name type="common">Alaska blackfish</name>
    <dbReference type="NCBI Taxonomy" id="75939"/>
    <lineage>
        <taxon>Eukaryota</taxon>
        <taxon>Metazoa</taxon>
        <taxon>Chordata</taxon>
        <taxon>Craniata</taxon>
        <taxon>Vertebrata</taxon>
        <taxon>Euteleostomi</taxon>
        <taxon>Actinopterygii</taxon>
        <taxon>Neopterygii</taxon>
        <taxon>Teleostei</taxon>
        <taxon>Protacanthopterygii</taxon>
        <taxon>Esociformes</taxon>
        <taxon>Umbridae</taxon>
        <taxon>Dallia</taxon>
    </lineage>
</organism>
<sequence>MQTTSGNQAKMTKRSGLRFCHFGTARPRRLWALKRSWIYIYIAFTFTWRMSGLFNVRQEHDFYSLTCLMKEGLHAVLQTSINTSIVLPEKLSAEHYKSVETQVNKDLEMQAFAGLVFASLRRSLDISEEEYHRSLFSEGCYVRFISNSKGKADFYLTNDKRFFLKTQHMREVMFFLSNLKAYMDHLKKYPHSLMVRFLGLYSIKIPNKTKKYFIVMQNVFYPDERINTRYDIKGCEVGRWTDPASKVTILKDNNFEGKHIILDQQRSWLVNQVEIDSAFLSSLNVLDYSILLAHQPLQHDELDRKHPISSQTMVTMISANTTLKGPSPVARLDVDSAQRASDIMSRGSDHIQDTKGNFDHGVPLGSVNGTQLRGFHANRRRLLPNFTNSVHVIDGPKLRYFVGIVDFFTVYGVRKKKEHLWKSLRFPGRAFSTVSPATYSQRFCQWVKDHTK</sequence>
<protein>
    <submittedName>
        <fullName evidence="1">Uncharacterized protein</fullName>
    </submittedName>
</protein>
<name>A0ACC2FRV4_DALPE</name>
<comment type="caution">
    <text evidence="1">The sequence shown here is derived from an EMBL/GenBank/DDBJ whole genome shotgun (WGS) entry which is preliminary data.</text>
</comment>
<dbReference type="EMBL" id="CM055750">
    <property type="protein sequence ID" value="KAJ7994056.1"/>
    <property type="molecule type" value="Genomic_DNA"/>
</dbReference>
<evidence type="ECO:0000313" key="2">
    <source>
        <dbReference type="Proteomes" id="UP001157502"/>
    </source>
</evidence>
<reference evidence="1" key="1">
    <citation type="submission" date="2021-05" db="EMBL/GenBank/DDBJ databases">
        <authorList>
            <person name="Pan Q."/>
            <person name="Jouanno E."/>
            <person name="Zahm M."/>
            <person name="Klopp C."/>
            <person name="Cabau C."/>
            <person name="Louis A."/>
            <person name="Berthelot C."/>
            <person name="Parey E."/>
            <person name="Roest Crollius H."/>
            <person name="Montfort J."/>
            <person name="Robinson-Rechavi M."/>
            <person name="Bouchez O."/>
            <person name="Lampietro C."/>
            <person name="Lopez Roques C."/>
            <person name="Donnadieu C."/>
            <person name="Postlethwait J."/>
            <person name="Bobe J."/>
            <person name="Dillon D."/>
            <person name="Chandos A."/>
            <person name="von Hippel F."/>
            <person name="Guiguen Y."/>
        </authorList>
    </citation>
    <scope>NUCLEOTIDE SEQUENCE</scope>
    <source>
        <strain evidence="1">YG-Jan2019</strain>
    </source>
</reference>
<dbReference type="Proteomes" id="UP001157502">
    <property type="component" value="Chromosome 23"/>
</dbReference>